<protein>
    <submittedName>
        <fullName evidence="2">Uncharacterized protein</fullName>
    </submittedName>
</protein>
<name>A0A5J6IER7_STRC4</name>
<evidence type="ECO:0000256" key="1">
    <source>
        <dbReference type="SAM" id="MobiDB-lite"/>
    </source>
</evidence>
<evidence type="ECO:0000313" key="3">
    <source>
        <dbReference type="Proteomes" id="UP000326598"/>
    </source>
</evidence>
<feature type="region of interest" description="Disordered" evidence="1">
    <location>
        <begin position="127"/>
        <end position="150"/>
    </location>
</feature>
<accession>A0A5J6IER7</accession>
<sequence>MPLATNTDRTRLMAVHGAKSPGRALRSLRNELDRLLPIDVLTTHYPDTAGQVLLNVAFTRAMRSVLDQAAAARGQRPADFLARAVVEAVERAARTRTRQLTVQLQDLLPEHTPEDVLACAARVLLDHRRPPSGPSGVADDQRRSAAHTTP</sequence>
<reference evidence="2 3" key="1">
    <citation type="submission" date="2017-09" db="EMBL/GenBank/DDBJ databases">
        <authorList>
            <person name="Lee N."/>
            <person name="Cho B.-K."/>
        </authorList>
    </citation>
    <scope>NUCLEOTIDE SEQUENCE [LARGE SCALE GENOMIC DNA]</scope>
    <source>
        <strain evidence="2 3">ATCC 13740</strain>
    </source>
</reference>
<dbReference type="Proteomes" id="UP000326598">
    <property type="component" value="Chromosome"/>
</dbReference>
<dbReference type="AlphaFoldDB" id="A0A5J6IER7"/>
<gene>
    <name evidence="2" type="ORF">CP976_35640</name>
</gene>
<dbReference type="EMBL" id="CP023694">
    <property type="protein sequence ID" value="QEV30669.1"/>
    <property type="molecule type" value="Genomic_DNA"/>
</dbReference>
<evidence type="ECO:0000313" key="2">
    <source>
        <dbReference type="EMBL" id="QEV30669.1"/>
    </source>
</evidence>
<proteinExistence type="predicted"/>
<dbReference type="KEGG" id="scoe:CP976_35640"/>
<organism evidence="2 3">
    <name type="scientific">Streptomyces coeruleorubidus</name>
    <dbReference type="NCBI Taxonomy" id="116188"/>
    <lineage>
        <taxon>Bacteria</taxon>
        <taxon>Bacillati</taxon>
        <taxon>Actinomycetota</taxon>
        <taxon>Actinomycetes</taxon>
        <taxon>Kitasatosporales</taxon>
        <taxon>Streptomycetaceae</taxon>
        <taxon>Streptomyces</taxon>
    </lineage>
</organism>